<proteinExistence type="predicted"/>
<dbReference type="NCBIfam" id="TIGR03854">
    <property type="entry name" value="F420_MSMEG_3544"/>
    <property type="match status" value="1"/>
</dbReference>
<organism evidence="2 3">
    <name type="scientific">Williamsia serinedens</name>
    <dbReference type="NCBI Taxonomy" id="391736"/>
    <lineage>
        <taxon>Bacteria</taxon>
        <taxon>Bacillati</taxon>
        <taxon>Actinomycetota</taxon>
        <taxon>Actinomycetes</taxon>
        <taxon>Mycobacteriales</taxon>
        <taxon>Nocardiaceae</taxon>
        <taxon>Williamsia</taxon>
    </lineage>
</organism>
<protein>
    <submittedName>
        <fullName evidence="2">F420-dependent oxidoreductase, MSMEG_3544 family</fullName>
    </submittedName>
</protein>
<evidence type="ECO:0000313" key="3">
    <source>
        <dbReference type="Proteomes" id="UP001205740"/>
    </source>
</evidence>
<dbReference type="PANTHER" id="PTHR43244">
    <property type="match status" value="1"/>
</dbReference>
<dbReference type="EMBL" id="JAMTCG010000002">
    <property type="protein sequence ID" value="MCP2160269.1"/>
    <property type="molecule type" value="Genomic_DNA"/>
</dbReference>
<dbReference type="InterPro" id="IPR011251">
    <property type="entry name" value="Luciferase-like_dom"/>
</dbReference>
<feature type="domain" description="Luciferase-like" evidence="1">
    <location>
        <begin position="10"/>
        <end position="221"/>
    </location>
</feature>
<dbReference type="Pfam" id="PF00296">
    <property type="entry name" value="Bac_luciferase"/>
    <property type="match status" value="1"/>
</dbReference>
<name>A0ABT1GZV7_9NOCA</name>
<sequence length="277" mass="29841">MSIRFGIGVGGDVPPGDLPRLVDRLESDGVDSLWFSELIYSPAVDPFVGMAFAASRTTKLKVGTSVAILPGRQPVLVAKQLISLSALAPRRILPVFGLQPALPGERELFPVDGRRGDVFDASLRQLRSALDNDDIRQGTPGRLDIWLGGRAPAAFRRIGTLGDGWLGSFLTPTEAQAGVAAIRGAATEAGRTIDDDHFGMTLLVTDGVRPDDVMRRIGTQRPEVDPRELVATGWDALHRMIDDHIAAGISKFVVVPAGGDTTPFVDRFVEEMLPRQT</sequence>
<dbReference type="Gene3D" id="3.20.20.30">
    <property type="entry name" value="Luciferase-like domain"/>
    <property type="match status" value="1"/>
</dbReference>
<reference evidence="2 3" key="1">
    <citation type="submission" date="2022-06" db="EMBL/GenBank/DDBJ databases">
        <title>Genomic Encyclopedia of Archaeal and Bacterial Type Strains, Phase II (KMG-II): from individual species to whole genera.</title>
        <authorList>
            <person name="Goeker M."/>
        </authorList>
    </citation>
    <scope>NUCLEOTIDE SEQUENCE [LARGE SCALE GENOMIC DNA]</scope>
    <source>
        <strain evidence="2 3">DSM 45037</strain>
    </source>
</reference>
<dbReference type="RefSeq" id="WP_253653829.1">
    <property type="nucleotide sequence ID" value="NZ_BAAAOE010000001.1"/>
</dbReference>
<gene>
    <name evidence="2" type="ORF">LX12_001448</name>
</gene>
<evidence type="ECO:0000313" key="2">
    <source>
        <dbReference type="EMBL" id="MCP2160269.1"/>
    </source>
</evidence>
<keyword evidence="3" id="KW-1185">Reference proteome</keyword>
<dbReference type="SUPFAM" id="SSF51679">
    <property type="entry name" value="Bacterial luciferase-like"/>
    <property type="match status" value="1"/>
</dbReference>
<dbReference type="Proteomes" id="UP001205740">
    <property type="component" value="Unassembled WGS sequence"/>
</dbReference>
<dbReference type="InterPro" id="IPR050564">
    <property type="entry name" value="F420-G6PD/mer"/>
</dbReference>
<dbReference type="InterPro" id="IPR022402">
    <property type="entry name" value="F420_OxRdatse_MSMEG3544_pred"/>
</dbReference>
<dbReference type="PANTHER" id="PTHR43244:SF2">
    <property type="entry name" value="CONSERVED HYPOTHETICAL ALANINE AND PROLINE-RICH PROTEIN"/>
    <property type="match status" value="1"/>
</dbReference>
<evidence type="ECO:0000259" key="1">
    <source>
        <dbReference type="Pfam" id="PF00296"/>
    </source>
</evidence>
<comment type="caution">
    <text evidence="2">The sequence shown here is derived from an EMBL/GenBank/DDBJ whole genome shotgun (WGS) entry which is preliminary data.</text>
</comment>
<accession>A0ABT1GZV7</accession>
<dbReference type="InterPro" id="IPR036661">
    <property type="entry name" value="Luciferase-like_sf"/>
</dbReference>
<dbReference type="CDD" id="cd00347">
    <property type="entry name" value="Flavin_utilizing_monoxygenases"/>
    <property type="match status" value="1"/>
</dbReference>